<evidence type="ECO:0000313" key="13">
    <source>
        <dbReference type="Proteomes" id="UP000095209"/>
    </source>
</evidence>
<keyword evidence="5 11" id="KW-1133">Transmembrane helix</keyword>
<reference evidence="12 13" key="1">
    <citation type="submission" date="2016-08" db="EMBL/GenBank/DDBJ databases">
        <title>Genome of Bacillus solimangrovi GH2-4.</title>
        <authorList>
            <person name="Lim S."/>
            <person name="Kim B.-C."/>
        </authorList>
    </citation>
    <scope>NUCLEOTIDE SEQUENCE [LARGE SCALE GENOMIC DNA]</scope>
    <source>
        <strain evidence="12 13">GH2-4</strain>
    </source>
</reference>
<keyword evidence="7 11" id="KW-0408">Iron</keyword>
<dbReference type="PANTHER" id="PTHR35457">
    <property type="entry name" value="HEME A SYNTHASE"/>
    <property type="match status" value="1"/>
</dbReference>
<comment type="similarity">
    <text evidence="11">Belongs to the COX15/CtaA family. Type 1 subfamily.</text>
</comment>
<dbReference type="GO" id="GO:0120547">
    <property type="term" value="F:heme A synthase activity"/>
    <property type="evidence" value="ECO:0007669"/>
    <property type="project" value="UniProtKB-EC"/>
</dbReference>
<dbReference type="GO" id="GO:0005886">
    <property type="term" value="C:plasma membrane"/>
    <property type="evidence" value="ECO:0007669"/>
    <property type="project" value="UniProtKB-SubCell"/>
</dbReference>
<keyword evidence="6 11" id="KW-0560">Oxidoreductase</keyword>
<comment type="function">
    <text evidence="11">Catalyzes the conversion of heme O to heme A by two successive hydroxylations of the methyl group at C8. The first hydroxylation forms heme I, the second hydroxylation results in an unstable dihydroxymethyl group, which spontaneously dehydrates, resulting in the formyl group of heme A.</text>
</comment>
<evidence type="ECO:0000256" key="1">
    <source>
        <dbReference type="ARBA" id="ARBA00004141"/>
    </source>
</evidence>
<dbReference type="UniPathway" id="UPA00269">
    <property type="reaction ID" value="UER00713"/>
</dbReference>
<feature type="transmembrane region" description="Helical" evidence="11">
    <location>
        <begin position="218"/>
        <end position="236"/>
    </location>
</feature>
<comment type="subunit">
    <text evidence="11">Interacts with CtaB.</text>
</comment>
<comment type="catalytic activity">
    <reaction evidence="11">
        <text>Fe(II)-heme o + 2 A + H2O = Fe(II)-heme a + 2 AH2</text>
        <dbReference type="Rhea" id="RHEA:63388"/>
        <dbReference type="ChEBI" id="CHEBI:13193"/>
        <dbReference type="ChEBI" id="CHEBI:15377"/>
        <dbReference type="ChEBI" id="CHEBI:17499"/>
        <dbReference type="ChEBI" id="CHEBI:60530"/>
        <dbReference type="ChEBI" id="CHEBI:61715"/>
        <dbReference type="EC" id="1.17.99.9"/>
    </reaction>
</comment>
<sequence>MEKVIEVQKLFKALAVVTSFVMLFVLIGGSLVTKTGSGDGCGDSWPLCNGELIPSQITFELIIELSHRLVSGTAGILVIILAIWSWKRIGHIRETKFLASMSVIFLIAQALFGAAAVVWGQSDTVLAIHFGISLISFATVLLLTLLIFEVDKKFDAKSVVIAKGMRMQIYALIVYLYAVVYTGALVRHTNSSLACQDFPLCTNGSFSLPATMYEWVQMGHRLAALILFVWTFVLMIKVYKQYRDQKVLVYSITTTFILLCLQALSGIATVFTLMNYIVIPLMHALFVSCAFAVLSYLVLLANRSSKNEKEQNRAA</sequence>
<proteinExistence type="inferred from homology"/>
<feature type="transmembrane region" description="Helical" evidence="11">
    <location>
        <begin position="69"/>
        <end position="86"/>
    </location>
</feature>
<protein>
    <recommendedName>
        <fullName evidence="11">Heme A synthase</fullName>
        <shortName evidence="11">HAS</shortName>
        <ecNumber evidence="11">1.17.99.9</ecNumber>
    </recommendedName>
    <alternativeName>
        <fullName evidence="11">Cytochrome aa3-controlling protein</fullName>
    </alternativeName>
</protein>
<dbReference type="PANTHER" id="PTHR35457:SF1">
    <property type="entry name" value="HEME A SYNTHASE"/>
    <property type="match status" value="1"/>
</dbReference>
<comment type="cofactor">
    <cofactor evidence="11">
        <name>heme b</name>
        <dbReference type="ChEBI" id="CHEBI:60344"/>
    </cofactor>
</comment>
<dbReference type="Proteomes" id="UP000095209">
    <property type="component" value="Unassembled WGS sequence"/>
</dbReference>
<evidence type="ECO:0000256" key="8">
    <source>
        <dbReference type="ARBA" id="ARBA00023133"/>
    </source>
</evidence>
<dbReference type="InterPro" id="IPR050450">
    <property type="entry name" value="COX15/CtaA_HemeA_synthase"/>
</dbReference>
<comment type="subcellular location">
    <subcellularLocation>
        <location evidence="11">Cell membrane</location>
        <topology evidence="11">Multi-pass membrane protein</topology>
    </subcellularLocation>
    <subcellularLocation>
        <location evidence="1">Membrane</location>
        <topology evidence="1">Multi-pass membrane protein</topology>
    </subcellularLocation>
</comment>
<accession>A0A1E5LIK1</accession>
<dbReference type="HAMAP" id="MF_01664">
    <property type="entry name" value="HemeA_synth_type1"/>
    <property type="match status" value="1"/>
</dbReference>
<feature type="transmembrane region" description="Helical" evidence="11">
    <location>
        <begin position="12"/>
        <end position="32"/>
    </location>
</feature>
<name>A0A1E5LIK1_9BACI</name>
<evidence type="ECO:0000256" key="4">
    <source>
        <dbReference type="ARBA" id="ARBA00022723"/>
    </source>
</evidence>
<evidence type="ECO:0000256" key="5">
    <source>
        <dbReference type="ARBA" id="ARBA00022989"/>
    </source>
</evidence>
<keyword evidence="10" id="KW-1015">Disulfide bond</keyword>
<dbReference type="EC" id="1.17.99.9" evidence="11"/>
<feature type="transmembrane region" description="Helical" evidence="11">
    <location>
        <begin position="248"/>
        <end position="271"/>
    </location>
</feature>
<dbReference type="EMBL" id="MJEH01000007">
    <property type="protein sequence ID" value="OEH93912.1"/>
    <property type="molecule type" value="Genomic_DNA"/>
</dbReference>
<gene>
    <name evidence="11" type="primary">ctaA</name>
    <name evidence="12" type="ORF">BFG57_10605</name>
</gene>
<dbReference type="InterPro" id="IPR023755">
    <property type="entry name" value="HemeA_Synthase_type1"/>
</dbReference>
<evidence type="ECO:0000256" key="2">
    <source>
        <dbReference type="ARBA" id="ARBA00022475"/>
    </source>
</evidence>
<dbReference type="STRING" id="1305675.BFG57_10605"/>
<dbReference type="GO" id="GO:0046872">
    <property type="term" value="F:metal ion binding"/>
    <property type="evidence" value="ECO:0007669"/>
    <property type="project" value="UniProtKB-KW"/>
</dbReference>
<dbReference type="Pfam" id="PF02628">
    <property type="entry name" value="COX15-CtaA"/>
    <property type="match status" value="1"/>
</dbReference>
<feature type="transmembrane region" description="Helical" evidence="11">
    <location>
        <begin position="98"/>
        <end position="120"/>
    </location>
</feature>
<evidence type="ECO:0000256" key="7">
    <source>
        <dbReference type="ARBA" id="ARBA00023004"/>
    </source>
</evidence>
<dbReference type="GO" id="GO:0006784">
    <property type="term" value="P:heme A biosynthetic process"/>
    <property type="evidence" value="ECO:0007669"/>
    <property type="project" value="UniProtKB-UniRule"/>
</dbReference>
<evidence type="ECO:0000256" key="10">
    <source>
        <dbReference type="ARBA" id="ARBA00023157"/>
    </source>
</evidence>
<feature type="transmembrane region" description="Helical" evidence="11">
    <location>
        <begin position="277"/>
        <end position="299"/>
    </location>
</feature>
<keyword evidence="4 11" id="KW-0479">Metal-binding</keyword>
<keyword evidence="3 11" id="KW-0812">Transmembrane</keyword>
<evidence type="ECO:0000313" key="12">
    <source>
        <dbReference type="EMBL" id="OEH93912.1"/>
    </source>
</evidence>
<keyword evidence="8 11" id="KW-0350">Heme biosynthesis</keyword>
<feature type="transmembrane region" description="Helical" evidence="11">
    <location>
        <begin position="126"/>
        <end position="148"/>
    </location>
</feature>
<feature type="binding site" description="axial binding residue" evidence="11">
    <location>
        <position position="283"/>
    </location>
    <ligand>
        <name>heme</name>
        <dbReference type="ChEBI" id="CHEBI:30413"/>
    </ligand>
    <ligandPart>
        <name>Fe</name>
        <dbReference type="ChEBI" id="CHEBI:18248"/>
    </ligandPart>
</feature>
<feature type="binding site" description="axial binding residue" evidence="11">
    <location>
        <position position="220"/>
    </location>
    <ligand>
        <name>heme</name>
        <dbReference type="ChEBI" id="CHEBI:30413"/>
    </ligand>
    <ligandPart>
        <name>Fe</name>
        <dbReference type="ChEBI" id="CHEBI:18248"/>
    </ligandPart>
</feature>
<keyword evidence="2 11" id="KW-1003">Cell membrane</keyword>
<comment type="caution">
    <text evidence="12">The sequence shown here is derived from an EMBL/GenBank/DDBJ whole genome shotgun (WGS) entry which is preliminary data.</text>
</comment>
<keyword evidence="9 11" id="KW-0472">Membrane</keyword>
<evidence type="ECO:0000256" key="11">
    <source>
        <dbReference type="HAMAP-Rule" id="MF_01664"/>
    </source>
</evidence>
<feature type="transmembrane region" description="Helical" evidence="11">
    <location>
        <begin position="169"/>
        <end position="186"/>
    </location>
</feature>
<dbReference type="AlphaFoldDB" id="A0A1E5LIK1"/>
<dbReference type="InterPro" id="IPR003780">
    <property type="entry name" value="COX15/CtaA_fam"/>
</dbReference>
<comment type="pathway">
    <text evidence="11">Porphyrin-containing compound metabolism; heme A biosynthesis; heme A from heme O: step 1/1.</text>
</comment>
<keyword evidence="13" id="KW-1185">Reference proteome</keyword>
<evidence type="ECO:0000256" key="3">
    <source>
        <dbReference type="ARBA" id="ARBA00022692"/>
    </source>
</evidence>
<evidence type="ECO:0000256" key="9">
    <source>
        <dbReference type="ARBA" id="ARBA00023136"/>
    </source>
</evidence>
<evidence type="ECO:0000256" key="6">
    <source>
        <dbReference type="ARBA" id="ARBA00023002"/>
    </source>
</evidence>
<organism evidence="12 13">
    <name type="scientific">Bacillus solimangrovi</name>
    <dbReference type="NCBI Taxonomy" id="1305675"/>
    <lineage>
        <taxon>Bacteria</taxon>
        <taxon>Bacillati</taxon>
        <taxon>Bacillota</taxon>
        <taxon>Bacilli</taxon>
        <taxon>Bacillales</taxon>
        <taxon>Bacillaceae</taxon>
        <taxon>Bacillus</taxon>
    </lineage>
</organism>